<evidence type="ECO:0000256" key="5">
    <source>
        <dbReference type="ARBA" id="ARBA00022475"/>
    </source>
</evidence>
<evidence type="ECO:0000259" key="14">
    <source>
        <dbReference type="PROSITE" id="PS50857"/>
    </source>
</evidence>
<evidence type="ECO:0000256" key="12">
    <source>
        <dbReference type="ARBA" id="ARBA00023136"/>
    </source>
</evidence>
<feature type="transmembrane region" description="Helical" evidence="13">
    <location>
        <begin position="38"/>
        <end position="62"/>
    </location>
</feature>
<gene>
    <name evidence="16" type="ORF">SAMN02745117_02379</name>
</gene>
<evidence type="ECO:0000256" key="11">
    <source>
        <dbReference type="ARBA" id="ARBA00023002"/>
    </source>
</evidence>
<dbReference type="InterPro" id="IPR045187">
    <property type="entry name" value="CcO_II"/>
</dbReference>
<dbReference type="CDD" id="cd04212">
    <property type="entry name" value="CuRO_UO_II"/>
    <property type="match status" value="1"/>
</dbReference>
<dbReference type="Proteomes" id="UP000184327">
    <property type="component" value="Unassembled WGS sequence"/>
</dbReference>
<evidence type="ECO:0000256" key="7">
    <source>
        <dbReference type="ARBA" id="ARBA00022692"/>
    </source>
</evidence>
<keyword evidence="6" id="KW-0679">Respiratory chain</keyword>
<keyword evidence="9" id="KW-0249">Electron transport</keyword>
<dbReference type="InterPro" id="IPR036257">
    <property type="entry name" value="Cyt_c_oxidase_su2_TM_sf"/>
</dbReference>
<keyword evidence="12 13" id="KW-0472">Membrane</keyword>
<dbReference type="InterPro" id="IPR034227">
    <property type="entry name" value="CuRO_UO_II"/>
</dbReference>
<dbReference type="GO" id="GO:0005507">
    <property type="term" value="F:copper ion binding"/>
    <property type="evidence" value="ECO:0007669"/>
    <property type="project" value="InterPro"/>
</dbReference>
<evidence type="ECO:0000256" key="13">
    <source>
        <dbReference type="SAM" id="Phobius"/>
    </source>
</evidence>
<dbReference type="PROSITE" id="PS51257">
    <property type="entry name" value="PROKAR_LIPOPROTEIN"/>
    <property type="match status" value="1"/>
</dbReference>
<keyword evidence="8" id="KW-0732">Signal</keyword>
<dbReference type="GO" id="GO:0005886">
    <property type="term" value="C:plasma membrane"/>
    <property type="evidence" value="ECO:0007669"/>
    <property type="project" value="UniProtKB-SubCell"/>
</dbReference>
<keyword evidence="10 13" id="KW-1133">Transmembrane helix</keyword>
<dbReference type="PANTHER" id="PTHR22888">
    <property type="entry name" value="CYTOCHROME C OXIDASE, SUBUNIT II"/>
    <property type="match status" value="1"/>
</dbReference>
<dbReference type="PANTHER" id="PTHR22888:SF18">
    <property type="entry name" value="CYTOCHROME BO(3) UBIQUINOL OXIDASE SUBUNIT 2"/>
    <property type="match status" value="1"/>
</dbReference>
<dbReference type="EMBL" id="FQUZ01000033">
    <property type="protein sequence ID" value="SHF65985.1"/>
    <property type="molecule type" value="Genomic_DNA"/>
</dbReference>
<dbReference type="InterPro" id="IPR010514">
    <property type="entry name" value="COX_ARM"/>
</dbReference>
<comment type="subcellular location">
    <subcellularLocation>
        <location evidence="2">Cell membrane</location>
        <topology evidence="2">Multi-pass membrane protein</topology>
    </subcellularLocation>
    <subcellularLocation>
        <location evidence="1">Periplasm</location>
    </subcellularLocation>
</comment>
<keyword evidence="7 13" id="KW-0812">Transmembrane</keyword>
<name>A0A1M5DGE1_9BURK</name>
<dbReference type="SUPFAM" id="SSF81464">
    <property type="entry name" value="Cytochrome c oxidase subunit II-like, transmembrane region"/>
    <property type="match status" value="1"/>
</dbReference>
<evidence type="ECO:0000313" key="17">
    <source>
        <dbReference type="Proteomes" id="UP000184327"/>
    </source>
</evidence>
<evidence type="ECO:0000256" key="2">
    <source>
        <dbReference type="ARBA" id="ARBA00004651"/>
    </source>
</evidence>
<dbReference type="Gene3D" id="2.60.40.420">
    <property type="entry name" value="Cupredoxins - blue copper proteins"/>
    <property type="match status" value="1"/>
</dbReference>
<organism evidence="16 17">
    <name type="scientific">Lampropedia hyalina DSM 16112</name>
    <dbReference type="NCBI Taxonomy" id="1122156"/>
    <lineage>
        <taxon>Bacteria</taxon>
        <taxon>Pseudomonadati</taxon>
        <taxon>Pseudomonadota</taxon>
        <taxon>Betaproteobacteria</taxon>
        <taxon>Burkholderiales</taxon>
        <taxon>Comamonadaceae</taxon>
        <taxon>Lampropedia</taxon>
    </lineage>
</organism>
<dbReference type="Gene3D" id="1.10.287.90">
    <property type="match status" value="1"/>
</dbReference>
<evidence type="ECO:0000256" key="1">
    <source>
        <dbReference type="ARBA" id="ARBA00004418"/>
    </source>
</evidence>
<dbReference type="Pfam" id="PF00116">
    <property type="entry name" value="COX2"/>
    <property type="match status" value="1"/>
</dbReference>
<dbReference type="GO" id="GO:0042597">
    <property type="term" value="C:periplasmic space"/>
    <property type="evidence" value="ECO:0007669"/>
    <property type="project" value="UniProtKB-SubCell"/>
</dbReference>
<feature type="transmembrane region" description="Helical" evidence="13">
    <location>
        <begin position="83"/>
        <end position="104"/>
    </location>
</feature>
<evidence type="ECO:0000256" key="3">
    <source>
        <dbReference type="ARBA" id="ARBA00007866"/>
    </source>
</evidence>
<evidence type="ECO:0000256" key="4">
    <source>
        <dbReference type="ARBA" id="ARBA00022448"/>
    </source>
</evidence>
<keyword evidence="17" id="KW-1185">Reference proteome</keyword>
<dbReference type="STRING" id="1122156.SAMN02745117_02379"/>
<keyword evidence="11" id="KW-0560">Oxidoreductase</keyword>
<dbReference type="InterPro" id="IPR008972">
    <property type="entry name" value="Cupredoxin"/>
</dbReference>
<proteinExistence type="inferred from homology"/>
<evidence type="ECO:0000256" key="9">
    <source>
        <dbReference type="ARBA" id="ARBA00022982"/>
    </source>
</evidence>
<keyword evidence="4" id="KW-0813">Transport</keyword>
<sequence>MKKKYSSAIALLTGLLLSGCNMTLINPSGYVAKQQSNLMIFSVVVMLIVIIPVMLLTVYYAWKYRTGNQKADYDPDFYHSNKLEVLIWGVPIAIIIVLALVTWGSTHLLDPYRPLTRVDSQTKIAGVEEDLGAIKRLTTKFIDPKRSDEAVADVKTLVVEVAALDWKWLFIYPEQGIATVNELAAPANTPIEFRLTSASMMNSFFIPSMSGQLYAMPGMQTRLHAVMNDQGVFRGSSSNYTGHGFSQMYFSFHSLSNEGFDEWVNKVRSSPVVLDRAEYLVLDQFDQKNERGHVEYFGVRHYGQVQNNLYHAILNMCVTPGTMCMDEMMNIDLAGGAGVDSLDNLKRLRYDSRRTLKTQLELAEFSGLMPGDIICTTDTIATDPVQSSFAPVQQPQVPAASVTSVPGSQDQKLSFDTVSSIPTL</sequence>
<dbReference type="GO" id="GO:0004129">
    <property type="term" value="F:cytochrome-c oxidase activity"/>
    <property type="evidence" value="ECO:0007669"/>
    <property type="project" value="InterPro"/>
</dbReference>
<keyword evidence="5" id="KW-1003">Cell membrane</keyword>
<evidence type="ECO:0000256" key="10">
    <source>
        <dbReference type="ARBA" id="ARBA00022989"/>
    </source>
</evidence>
<dbReference type="AlphaFoldDB" id="A0A1M5DGE1"/>
<evidence type="ECO:0000313" key="16">
    <source>
        <dbReference type="EMBL" id="SHF65985.1"/>
    </source>
</evidence>
<feature type="domain" description="Cytochrome oxidase subunit II copper A binding" evidence="14">
    <location>
        <begin position="154"/>
        <end position="266"/>
    </location>
</feature>
<evidence type="ECO:0000256" key="8">
    <source>
        <dbReference type="ARBA" id="ARBA00022729"/>
    </source>
</evidence>
<feature type="domain" description="Cytochrome oxidase subunit II transmembrane region profile" evidence="15">
    <location>
        <begin position="16"/>
        <end position="113"/>
    </location>
</feature>
<dbReference type="InterPro" id="IPR002429">
    <property type="entry name" value="CcO_II-like_C"/>
</dbReference>
<reference evidence="16 17" key="1">
    <citation type="submission" date="2016-11" db="EMBL/GenBank/DDBJ databases">
        <authorList>
            <person name="Jaros S."/>
            <person name="Januszkiewicz K."/>
            <person name="Wedrychowicz H."/>
        </authorList>
    </citation>
    <scope>NUCLEOTIDE SEQUENCE [LARGE SCALE GENOMIC DNA]</scope>
    <source>
        <strain evidence="16 17">DSM 16112</strain>
    </source>
</reference>
<accession>A0A1M5DGE1</accession>
<dbReference type="PROSITE" id="PS50857">
    <property type="entry name" value="COX2_CUA"/>
    <property type="match status" value="1"/>
</dbReference>
<protein>
    <submittedName>
        <fullName evidence="16">Cytochrome o ubiquinol oxidase subunit 2</fullName>
    </submittedName>
</protein>
<dbReference type="PROSITE" id="PS50999">
    <property type="entry name" value="COX2_TM"/>
    <property type="match status" value="1"/>
</dbReference>
<evidence type="ECO:0000256" key="6">
    <source>
        <dbReference type="ARBA" id="ARBA00022660"/>
    </source>
</evidence>
<dbReference type="GO" id="GO:0009486">
    <property type="term" value="F:cytochrome bo3 ubiquinol oxidase activity"/>
    <property type="evidence" value="ECO:0007669"/>
    <property type="project" value="InterPro"/>
</dbReference>
<dbReference type="SUPFAM" id="SSF49503">
    <property type="entry name" value="Cupredoxins"/>
    <property type="match status" value="1"/>
</dbReference>
<dbReference type="RefSeq" id="WP_073356893.1">
    <property type="nucleotide sequence ID" value="NZ_FQUZ01000033.1"/>
</dbReference>
<evidence type="ECO:0000259" key="15">
    <source>
        <dbReference type="PROSITE" id="PS50999"/>
    </source>
</evidence>
<comment type="similarity">
    <text evidence="3">Belongs to the cytochrome c oxidase subunit 2 family.</text>
</comment>
<dbReference type="GO" id="GO:0042773">
    <property type="term" value="P:ATP synthesis coupled electron transport"/>
    <property type="evidence" value="ECO:0007669"/>
    <property type="project" value="TreeGrafter"/>
</dbReference>
<dbReference type="OrthoDB" id="9783445at2"/>
<dbReference type="InterPro" id="IPR011759">
    <property type="entry name" value="Cyt_c_oxidase_su2_TM_dom"/>
</dbReference>
<dbReference type="Pfam" id="PF06481">
    <property type="entry name" value="COX_ARM"/>
    <property type="match status" value="1"/>
</dbReference>